<evidence type="ECO:0000313" key="2">
    <source>
        <dbReference type="EMBL" id="MBB5660311.1"/>
    </source>
</evidence>
<dbReference type="InterPro" id="IPR000182">
    <property type="entry name" value="GNAT_dom"/>
</dbReference>
<dbReference type="PANTHER" id="PTHR43610">
    <property type="entry name" value="BLL6696 PROTEIN"/>
    <property type="match status" value="1"/>
</dbReference>
<proteinExistence type="predicted"/>
<dbReference type="RefSeq" id="WP_123288195.1">
    <property type="nucleotide sequence ID" value="NZ_JACIJB010000003.1"/>
</dbReference>
<keyword evidence="2" id="KW-0808">Transferase</keyword>
<protein>
    <submittedName>
        <fullName evidence="2">RimJ/RimL family protein N-acetyltransferase</fullName>
    </submittedName>
</protein>
<organism evidence="2 3">
    <name type="scientific">Brevundimonas halotolerans</name>
    <dbReference type="NCBI Taxonomy" id="69670"/>
    <lineage>
        <taxon>Bacteria</taxon>
        <taxon>Pseudomonadati</taxon>
        <taxon>Pseudomonadota</taxon>
        <taxon>Alphaproteobacteria</taxon>
        <taxon>Caulobacterales</taxon>
        <taxon>Caulobacteraceae</taxon>
        <taxon>Brevundimonas</taxon>
    </lineage>
</organism>
<gene>
    <name evidence="2" type="ORF">FHS65_001056</name>
</gene>
<dbReference type="Gene3D" id="3.40.630.30">
    <property type="match status" value="1"/>
</dbReference>
<accession>A0A7W9A2M4</accession>
<dbReference type="AlphaFoldDB" id="A0A7W9A2M4"/>
<reference evidence="2 3" key="1">
    <citation type="submission" date="2020-08" db="EMBL/GenBank/DDBJ databases">
        <title>Genomic Encyclopedia of Type Strains, Phase IV (KMG-IV): sequencing the most valuable type-strain genomes for metagenomic binning, comparative biology and taxonomic classification.</title>
        <authorList>
            <person name="Goeker M."/>
        </authorList>
    </citation>
    <scope>NUCLEOTIDE SEQUENCE [LARGE SCALE GENOMIC DNA]</scope>
    <source>
        <strain evidence="2 3">DSM 24448</strain>
    </source>
</reference>
<dbReference type="PANTHER" id="PTHR43610:SF1">
    <property type="entry name" value="N-ACETYLTRANSFERASE DOMAIN-CONTAINING PROTEIN"/>
    <property type="match status" value="1"/>
</dbReference>
<dbReference type="Pfam" id="PF13302">
    <property type="entry name" value="Acetyltransf_3"/>
    <property type="match status" value="1"/>
</dbReference>
<dbReference type="EMBL" id="JACIJB010000003">
    <property type="protein sequence ID" value="MBB5660311.1"/>
    <property type="molecule type" value="Genomic_DNA"/>
</dbReference>
<feature type="domain" description="N-acetyltransferase" evidence="1">
    <location>
        <begin position="24"/>
        <end position="177"/>
    </location>
</feature>
<evidence type="ECO:0000313" key="3">
    <source>
        <dbReference type="Proteomes" id="UP000548978"/>
    </source>
</evidence>
<dbReference type="Proteomes" id="UP000548978">
    <property type="component" value="Unassembled WGS sequence"/>
</dbReference>
<dbReference type="InterPro" id="IPR016181">
    <property type="entry name" value="Acyl_CoA_acyltransferase"/>
</dbReference>
<dbReference type="GO" id="GO:0016747">
    <property type="term" value="F:acyltransferase activity, transferring groups other than amino-acyl groups"/>
    <property type="evidence" value="ECO:0007669"/>
    <property type="project" value="InterPro"/>
</dbReference>
<keyword evidence="3" id="KW-1185">Reference proteome</keyword>
<name>A0A7W9A2M4_9CAUL</name>
<comment type="caution">
    <text evidence="2">The sequence shown here is derived from an EMBL/GenBank/DDBJ whole genome shotgun (WGS) entry which is preliminary data.</text>
</comment>
<sequence length="201" mass="22360">MNLTPAVLENRFVRLEPLADRHREPLRAASDEDPDLWPALYYRSYGGAHFDAGWDDLVAGQSAGTRIPFAVMMDGTLVGMSSYIDIQRNNQALEIGTTYYRPSARGGPVNPAAKRLLLEHAFACGANRVAFKVDDLNLRSQAAMLKLGATREGVLRHDMITWTGRVRNSVVFSILAEEWPELRARLDERLSAFDVRAGTEG</sequence>
<dbReference type="PROSITE" id="PS51186">
    <property type="entry name" value="GNAT"/>
    <property type="match status" value="1"/>
</dbReference>
<dbReference type="OrthoDB" id="5295305at2"/>
<dbReference type="SUPFAM" id="SSF55729">
    <property type="entry name" value="Acyl-CoA N-acyltransferases (Nat)"/>
    <property type="match status" value="1"/>
</dbReference>
<evidence type="ECO:0000259" key="1">
    <source>
        <dbReference type="PROSITE" id="PS51186"/>
    </source>
</evidence>